<feature type="domain" description="HTH tetR-type" evidence="4">
    <location>
        <begin position="28"/>
        <end position="88"/>
    </location>
</feature>
<accession>A0A7T0LKN9</accession>
<feature type="region of interest" description="Disordered" evidence="3">
    <location>
        <begin position="1"/>
        <end position="21"/>
    </location>
</feature>
<dbReference type="Gene3D" id="1.10.357.10">
    <property type="entry name" value="Tetracycline Repressor, domain 2"/>
    <property type="match status" value="1"/>
</dbReference>
<dbReference type="InterPro" id="IPR036271">
    <property type="entry name" value="Tet_transcr_reg_TetR-rel_C_sf"/>
</dbReference>
<gene>
    <name evidence="5" type="ORF">ID810_11960</name>
</gene>
<dbReference type="KEGG" id="arep:ID810_11960"/>
<dbReference type="InterPro" id="IPR009057">
    <property type="entry name" value="Homeodomain-like_sf"/>
</dbReference>
<dbReference type="SUPFAM" id="SSF46689">
    <property type="entry name" value="Homeodomain-like"/>
    <property type="match status" value="1"/>
</dbReference>
<dbReference type="RefSeq" id="WP_166858124.1">
    <property type="nucleotide sequence ID" value="NZ_CP063989.1"/>
</dbReference>
<reference evidence="5 6" key="1">
    <citation type="submission" date="2020-11" db="EMBL/GenBank/DDBJ databases">
        <title>Actinomyces sp. ZJ750.</title>
        <authorList>
            <person name="Zhou J."/>
        </authorList>
    </citation>
    <scope>NUCLEOTIDE SEQUENCE [LARGE SCALE GENOMIC DNA]</scope>
    <source>
        <strain evidence="5 6">ZJ750</strain>
    </source>
</reference>
<keyword evidence="6" id="KW-1185">Reference proteome</keyword>
<dbReference type="GO" id="GO:0003677">
    <property type="term" value="F:DNA binding"/>
    <property type="evidence" value="ECO:0007669"/>
    <property type="project" value="UniProtKB-UniRule"/>
</dbReference>
<dbReference type="PROSITE" id="PS50977">
    <property type="entry name" value="HTH_TETR_2"/>
    <property type="match status" value="1"/>
</dbReference>
<dbReference type="AlphaFoldDB" id="A0A7T0LKN9"/>
<name>A0A7T0LKN9_9ACTO</name>
<evidence type="ECO:0000256" key="2">
    <source>
        <dbReference type="PROSITE-ProRule" id="PRU00335"/>
    </source>
</evidence>
<evidence type="ECO:0000313" key="6">
    <source>
        <dbReference type="Proteomes" id="UP000594637"/>
    </source>
</evidence>
<evidence type="ECO:0000256" key="3">
    <source>
        <dbReference type="SAM" id="MobiDB-lite"/>
    </source>
</evidence>
<organism evidence="5 6">
    <name type="scientific">Actinomyces respiraculi</name>
    <dbReference type="NCBI Taxonomy" id="2744574"/>
    <lineage>
        <taxon>Bacteria</taxon>
        <taxon>Bacillati</taxon>
        <taxon>Actinomycetota</taxon>
        <taxon>Actinomycetes</taxon>
        <taxon>Actinomycetales</taxon>
        <taxon>Actinomycetaceae</taxon>
        <taxon>Actinomyces</taxon>
    </lineage>
</organism>
<protein>
    <submittedName>
        <fullName evidence="5">TetR family transcriptional regulator</fullName>
    </submittedName>
</protein>
<dbReference type="Pfam" id="PF00440">
    <property type="entry name" value="TetR_N"/>
    <property type="match status" value="1"/>
</dbReference>
<sequence>MARAREAMTQATAARDVEPKGTTARRVGLTAELVVDRAQELTEQLGLDGWSLRRLAEELDVVPSVVYHYYPTKGDICDAIVERVSTLIELPDPELGWKEWFMTMLLNARPVLLTYHGVADRIMRGELTRGFTPMIDTAVAKLQEAGFADFAPIAYAMISNSAVSAIAARNRRSAQQGERRHDLARMIDHMEPLARQSPGTRLMIEHLFGPLSSGDHEDRVSDEYFELLIASLLDGVEHVVLPRAQAPGEVD</sequence>
<evidence type="ECO:0000259" key="4">
    <source>
        <dbReference type="PROSITE" id="PS50977"/>
    </source>
</evidence>
<evidence type="ECO:0000256" key="1">
    <source>
        <dbReference type="ARBA" id="ARBA00023125"/>
    </source>
</evidence>
<dbReference type="InterPro" id="IPR001647">
    <property type="entry name" value="HTH_TetR"/>
</dbReference>
<dbReference type="Proteomes" id="UP000594637">
    <property type="component" value="Chromosome"/>
</dbReference>
<dbReference type="SUPFAM" id="SSF48498">
    <property type="entry name" value="Tetracyclin repressor-like, C-terminal domain"/>
    <property type="match status" value="1"/>
</dbReference>
<keyword evidence="1 2" id="KW-0238">DNA-binding</keyword>
<proteinExistence type="predicted"/>
<dbReference type="EMBL" id="CP063989">
    <property type="protein sequence ID" value="QPL05387.1"/>
    <property type="molecule type" value="Genomic_DNA"/>
</dbReference>
<evidence type="ECO:0000313" key="5">
    <source>
        <dbReference type="EMBL" id="QPL05387.1"/>
    </source>
</evidence>
<feature type="DNA-binding region" description="H-T-H motif" evidence="2">
    <location>
        <begin position="51"/>
        <end position="70"/>
    </location>
</feature>